<reference evidence="31 32" key="1">
    <citation type="journal article" date="2012" name="Eukaryot. Cell">
        <title>Genome sequence of the Trichosporon asahii environmental strain CBS 8904.</title>
        <authorList>
            <person name="Yang R.Y."/>
            <person name="Li H.T."/>
            <person name="Zhu H."/>
            <person name="Zhou G.P."/>
            <person name="Wang M."/>
            <person name="Wang L."/>
        </authorList>
    </citation>
    <scope>NUCLEOTIDE SEQUENCE [LARGE SCALE GENOMIC DNA]</scope>
    <source>
        <strain evidence="31 32">CBS 8904</strain>
    </source>
</reference>
<feature type="binding site" evidence="23">
    <location>
        <position position="1175"/>
    </location>
    <ligand>
        <name>FAD</name>
        <dbReference type="ChEBI" id="CHEBI:57692"/>
    </ligand>
</feature>
<feature type="binding site" evidence="23">
    <location>
        <position position="1341"/>
    </location>
    <ligand>
        <name>FAD</name>
        <dbReference type="ChEBI" id="CHEBI:57692"/>
    </ligand>
</feature>
<evidence type="ECO:0000256" key="15">
    <source>
        <dbReference type="ARBA" id="ARBA00023125"/>
    </source>
</evidence>
<keyword evidence="28" id="KW-0175">Coiled coil</keyword>
<protein>
    <recommendedName>
        <fullName evidence="26 27">Multifunctional fusion protein</fullName>
    </recommendedName>
    <domain>
        <recommendedName>
            <fullName evidence="27">DNA topoisomerase I</fullName>
            <ecNumber evidence="27">5.6.2.1</ecNumber>
        </recommendedName>
        <alternativeName>
            <fullName evidence="27">DNA topoisomerase 1</fullName>
        </alternativeName>
    </domain>
    <domain>
        <recommendedName>
            <fullName evidence="26">Succinate dehydrogenase [ubiquinone] flavoprotein subunit, mitochondrial</fullName>
            <ecNumber evidence="26">1.3.5.1</ecNumber>
        </recommendedName>
    </domain>
</protein>
<comment type="caution">
    <text evidence="31">The sequence shown here is derived from an EMBL/GenBank/DDBJ whole genome shotgun (WGS) entry which is preliminary data.</text>
</comment>
<dbReference type="UniPathway" id="UPA00223">
    <property type="reaction ID" value="UER01006"/>
</dbReference>
<keyword evidence="9" id="KW-0999">Mitochondrion inner membrane</keyword>
<dbReference type="InterPro" id="IPR011281">
    <property type="entry name" value="Succ_DH_flav_su_fwd"/>
</dbReference>
<feature type="binding site" evidence="23">
    <location>
        <begin position="991"/>
        <end position="1006"/>
    </location>
    <ligand>
        <name>FAD</name>
        <dbReference type="ChEBI" id="CHEBI:57692"/>
    </ligand>
</feature>
<evidence type="ECO:0000256" key="1">
    <source>
        <dbReference type="ARBA" id="ARBA00000213"/>
    </source>
</evidence>
<feature type="active site" description="Proton acceptor" evidence="21">
    <location>
        <position position="1240"/>
    </location>
</feature>
<evidence type="ECO:0000256" key="4">
    <source>
        <dbReference type="ARBA" id="ARBA00006645"/>
    </source>
</evidence>
<evidence type="ECO:0000256" key="22">
    <source>
        <dbReference type="PIRSR" id="PIRSR611281-2"/>
    </source>
</evidence>
<dbReference type="InterPro" id="IPR013030">
    <property type="entry name" value="DNA_topo_DNA_db_N_dom2"/>
</dbReference>
<dbReference type="InterPro" id="IPR013499">
    <property type="entry name" value="TopoI_euk"/>
</dbReference>
<keyword evidence="10 23" id="KW-0274">FAD</keyword>
<proteinExistence type="inferred from homology"/>
<dbReference type="PROSITE" id="PS00504">
    <property type="entry name" value="FRD_SDH_FAD_BINDING"/>
    <property type="match status" value="1"/>
</dbReference>
<dbReference type="Pfam" id="PF01028">
    <property type="entry name" value="Topoisom_I"/>
    <property type="match status" value="1"/>
</dbReference>
<dbReference type="HOGENOM" id="CLU_246455_0_0_1"/>
<feature type="binding site" evidence="22">
    <location>
        <position position="1196"/>
    </location>
    <ligand>
        <name>substrate</name>
    </ligand>
</feature>
<keyword evidence="11 26" id="KW-0809">Transit peptide</keyword>
<feature type="modified residue" description="Tele-8alpha-FAD histidine" evidence="24">
    <location>
        <position position="999"/>
    </location>
</feature>
<keyword evidence="6 26" id="KW-0813">Transport</keyword>
<dbReference type="InterPro" id="IPR001631">
    <property type="entry name" value="TopoI"/>
</dbReference>
<dbReference type="FunFam" id="3.90.700.10:FF:000001">
    <property type="entry name" value="Mitochondrial succinate dehydrogenase flavoprotein subunit"/>
    <property type="match status" value="1"/>
</dbReference>
<evidence type="ECO:0000256" key="10">
    <source>
        <dbReference type="ARBA" id="ARBA00022827"/>
    </source>
</evidence>
<dbReference type="Gene3D" id="4.10.80.40">
    <property type="entry name" value="succinate dehydrogenase protein domain"/>
    <property type="match status" value="1"/>
</dbReference>
<dbReference type="NCBIfam" id="TIGR01812">
    <property type="entry name" value="sdhA_frdA_Gneg"/>
    <property type="match status" value="1"/>
</dbReference>
<comment type="subcellular location">
    <subcellularLocation>
        <location evidence="2 26">Mitochondrion inner membrane</location>
        <topology evidence="2 26">Peripheral membrane protein</topology>
        <orientation evidence="2 26">Matrix side</orientation>
    </subcellularLocation>
</comment>
<evidence type="ECO:0000256" key="7">
    <source>
        <dbReference type="ARBA" id="ARBA00022532"/>
    </source>
</evidence>
<dbReference type="PANTHER" id="PTHR11632">
    <property type="entry name" value="SUCCINATE DEHYDROGENASE 2 FLAVOPROTEIN SUBUNIT"/>
    <property type="match status" value="1"/>
</dbReference>
<evidence type="ECO:0000256" key="14">
    <source>
        <dbReference type="ARBA" id="ARBA00023029"/>
    </source>
</evidence>
<keyword evidence="18 25" id="KW-0413">Isomerase</keyword>
<dbReference type="Pfam" id="PF14370">
    <property type="entry name" value="Topo_C_assoc"/>
    <property type="match status" value="1"/>
</dbReference>
<keyword evidence="12 26" id="KW-0249">Electron transport</keyword>
<dbReference type="Gene3D" id="1.10.132.10">
    <property type="match status" value="1"/>
</dbReference>
<dbReference type="Pfam" id="PF00890">
    <property type="entry name" value="FAD_binding_2"/>
    <property type="match status" value="1"/>
</dbReference>
<dbReference type="Pfam" id="PF02919">
    <property type="entry name" value="Topoisom_I_N"/>
    <property type="match status" value="1"/>
</dbReference>
<feature type="binding site" evidence="22">
    <location>
        <position position="1208"/>
    </location>
    <ligand>
        <name>substrate</name>
    </ligand>
</feature>
<dbReference type="SUPFAM" id="SSF46977">
    <property type="entry name" value="Succinate dehydrogenase/fumarate reductase flavoprotein C-terminal domain"/>
    <property type="match status" value="1"/>
</dbReference>
<comment type="pathway">
    <text evidence="3 26">Carbohydrate metabolism; tricarboxylic acid cycle; fumarate from succinate (eukaryal route): step 1/1.</text>
</comment>
<dbReference type="InterPro" id="IPR013500">
    <property type="entry name" value="TopoI_cat_euk"/>
</dbReference>
<dbReference type="SUPFAM" id="SSF56741">
    <property type="entry name" value="Eukaryotic DNA topoisomerase I, N-terminal DNA-binding fragment"/>
    <property type="match status" value="1"/>
</dbReference>
<dbReference type="InterPro" id="IPR027477">
    <property type="entry name" value="Succ_DH/fumarate_Rdtase_cat_sf"/>
</dbReference>
<dbReference type="GO" id="GO:0006338">
    <property type="term" value="P:chromatin remodeling"/>
    <property type="evidence" value="ECO:0007669"/>
    <property type="project" value="UniProtKB-ARBA"/>
</dbReference>
<dbReference type="InterPro" id="IPR008336">
    <property type="entry name" value="TopoI_DNA-bd_euk"/>
</dbReference>
<dbReference type="InterPro" id="IPR003952">
    <property type="entry name" value="FRD_SDH_FAD_BS"/>
</dbReference>
<feature type="region of interest" description="Disordered" evidence="29">
    <location>
        <begin position="1"/>
        <end position="230"/>
    </location>
</feature>
<feature type="binding site" evidence="23">
    <location>
        <begin position="1357"/>
        <end position="1358"/>
    </location>
    <ligand>
        <name>FAD</name>
        <dbReference type="ChEBI" id="CHEBI:57692"/>
    </ligand>
</feature>
<dbReference type="GO" id="GO:0005743">
    <property type="term" value="C:mitochondrial inner membrane"/>
    <property type="evidence" value="ECO:0007669"/>
    <property type="project" value="UniProtKB-SubCell"/>
</dbReference>
<evidence type="ECO:0000256" key="3">
    <source>
        <dbReference type="ARBA" id="ARBA00004788"/>
    </source>
</evidence>
<dbReference type="EMBL" id="AMBO01000310">
    <property type="protein sequence ID" value="EKD01807.1"/>
    <property type="molecule type" value="Genomic_DNA"/>
</dbReference>
<dbReference type="InterPro" id="IPR015939">
    <property type="entry name" value="Fum_Rdtase/Succ_DH_flav-like_C"/>
</dbReference>
<feature type="coiled-coil region" evidence="28">
    <location>
        <begin position="343"/>
        <end position="370"/>
    </location>
</feature>
<keyword evidence="16" id="KW-0496">Mitochondrion</keyword>
<dbReference type="InterPro" id="IPR025834">
    <property type="entry name" value="TopoI_C_dom"/>
</dbReference>
<dbReference type="InterPro" id="IPR036188">
    <property type="entry name" value="FAD/NAD-bd_sf"/>
</dbReference>
<dbReference type="FunFam" id="1.20.58.100:FF:000001">
    <property type="entry name" value="Succinate dehydrogenase flavoprotein subunit (SdhA)"/>
    <property type="match status" value="1"/>
</dbReference>
<evidence type="ECO:0000256" key="21">
    <source>
        <dbReference type="PIRSR" id="PIRSR611281-1"/>
    </source>
</evidence>
<dbReference type="Pfam" id="PF02910">
    <property type="entry name" value="Succ_DH_flav_C"/>
    <property type="match status" value="1"/>
</dbReference>
<dbReference type="Gene3D" id="1.10.10.41">
    <property type="entry name" value="Yeast DNA topoisomerase - domain 1"/>
    <property type="match status" value="1"/>
</dbReference>
<dbReference type="Gene3D" id="1.20.58.100">
    <property type="entry name" value="Fumarate reductase/succinate dehydrogenase flavoprotein-like, C-terminal domain"/>
    <property type="match status" value="1"/>
</dbReference>
<sequence>MSSDEVAVEAPGFASTTEELAAGVPVVNEEESSDDDAPLARRRPAANGKRVNAESSDEDDKPLAKKPRVSAANARKRRIVESDDEDDDDDGSSFEDQKPPSRAKPASKGKPASNGKPASKGAAASNGKPASRGRAAPKRKAESSDSDLSSEDEKPLAKAKPKANGKPASSRAAAKKVKPEPESSDDEKPLARTKAKPAPKGKAASAKKDVKPNVKDEKKPAAKRGKTEEEEDMFKWWENQNEDNSVKWTTFQHNGVLFPPPYVPLPKNVKMKYDGKPVTLPPESEEVAGFFGAMIETDHAKDPVFRANFFRDFKEMCEEYPPAEGVKITSLEKCDFSDIYQYFESEREKKKALSKEEKKAIKEAKDKLEEPYMYALIDGRKEKTGNFRAEPPSLFRGRGEHPRKGTLKHRLRPEDIVINIGKDAPIPVPNIPGKWKGIQHDNTVTWLAHWKENVNGQSKYVFLSAASSWKGQSDRAKFEKARELIKHVDKIRRIYNTDMKSKVMADRQRATALYFIDRLALRAGNEKGEDEADTVGCCSLRYEHVTLEPPNKVIFDFLGKDSMRFHQEVEVEPQVFKNIKLFKAEPKKTGDDIFDRLTTTGLNKWLQDQMKGLTAKVFRTYNASWTFQEQLKNTPKNGTVAEKIAAYNTANRDVAVLCNHQKSVSKNFAESFAKANDKIRALKYQRMKLRKQLFNVNPKIKKKRPELAEDESDVDDEFIERHEEELKEKAMENARKKFEKENVKLEEDGKKPQGAKVLNERLAEIKDEFKQLAKERKKASIEPKKNMTEERLLNAISKLDDRIATAKVQLGDRDKLKDVALGTSKINYIDPRLTVAWAKKYDVPLEKLFSKTLPEIQGEMDNWFRVHRTSSAPSLRLAPHTPLPPPRPTLFEPLQPPFPPHLPTPLPLPKMMRLSRAIPRPKAASLAARSTRSYVVASQTHRAQEAQNFGQHKGYPVIDHEFDAIVVGAGGAGLRAAFGLASSGLKTACISKLFPTRSHTVAAQGGINAALGNRTVDDWRWHMYDTVKGSDWLGDQDAIHYMCREAPEAVYELEHYGLPFSRTEEGKIYQRAFGGQSLEYGKGGQAYRTACAADRTGHAMLHSLYGQSLRHDTNFFIEYFATDLLMQDGECVGVIAINLEDGTLHRFRSHKTVLATGGYGRAYFSCTSAHTCTGDGNAMVARAGLPLQDLEFVQFHPTGIYGSGCLITEGARGEGGLLLNSKGERFMERYAPTAKELASRDVVSRSMTVEIREGRGVGPEKDHIYLQLSHLPPALLHERLPGISETAAIFAGVDVTKEPIPVLPTVHYNMGGIPTKYTGEVITQDENGNDKVVPGLYAAGEAACVSVHGANRLGANSLLDIVVFGRAAANHIAENLAPNTPHKPYDETLGKESIEFIEKMRTSDGPKHTSEIRSAMQKTMQTDAAVFRTQESLDDGVRKMSEVYKTFDQIGIKDRSLIWNSDLVEAIELHNLLTCAQQTVVSAAARKESRGAHAREDFPDRDDKNWMKHTLSYHRDISKPDIELKYRDVQMKTLNEAECQTVPPFKRVY</sequence>
<dbReference type="InterPro" id="IPR036202">
    <property type="entry name" value="TopoI_DNA-bd_euk_N_sf"/>
</dbReference>
<dbReference type="SUPFAM" id="SSF56425">
    <property type="entry name" value="Succinate dehydrogenase/fumarate reductase flavoprotein, catalytic domain"/>
    <property type="match status" value="1"/>
</dbReference>
<dbReference type="FunFam" id="3.90.15.10:FF:000002">
    <property type="entry name" value="DNA topoisomerase I"/>
    <property type="match status" value="1"/>
</dbReference>
<comment type="function">
    <text evidence="27">Releases the supercoiling and torsional tension of DNA introduced during the DNA replication and transcription by transiently cleaving and rejoining one strand of the DNA duplex. Introduces a single-strand break via transesterification at the specific target site 5'-[CT]CCTTp site in duplex DNA. The scissile phosphodiester is attacked by the catalytic tyrosine of the enzyme, resulting in the formation of a DNA-(3'-phosphotyrosyl)-enzyme intermediate and the expulsion of a 5'-OH DNA strand. The free DNA strand then undergoes passage around the unbroken strand thus removing DNA supercoils. Finally, in the religation step, the DNA 5'-OH attacks the covalent intermediate to expel the active-site tyrosine and restore the DNA phosphodiester backbone.</text>
</comment>
<dbReference type="InterPro" id="IPR011010">
    <property type="entry name" value="DNA_brk_join_enz"/>
</dbReference>
<keyword evidence="8 23" id="KW-0285">Flavoprotein</keyword>
<dbReference type="GO" id="GO:0003677">
    <property type="term" value="F:DNA binding"/>
    <property type="evidence" value="ECO:0007669"/>
    <property type="project" value="UniProtKB-UniRule"/>
</dbReference>
<feature type="binding site" evidence="22">
    <location>
        <position position="1352"/>
    </location>
    <ligand>
        <name>substrate</name>
    </ligand>
</feature>
<comment type="catalytic activity">
    <reaction evidence="1 25 27">
        <text>ATP-independent breakage of single-stranded DNA, followed by passage and rejoining.</text>
        <dbReference type="EC" id="5.6.2.1"/>
    </reaction>
</comment>
<keyword evidence="13 26" id="KW-0560">Oxidoreductase</keyword>
<dbReference type="Gene3D" id="2.170.11.10">
    <property type="entry name" value="DNA Topoisomerase I, domain 2"/>
    <property type="match status" value="1"/>
</dbReference>
<evidence type="ECO:0000313" key="31">
    <source>
        <dbReference type="EMBL" id="EKD01807.1"/>
    </source>
</evidence>
<keyword evidence="17 26" id="KW-0472">Membrane</keyword>
<dbReference type="InterPro" id="IPR030664">
    <property type="entry name" value="SdhA/FrdA/AprA"/>
</dbReference>
<dbReference type="Gene3D" id="3.90.700.10">
    <property type="entry name" value="Succinate dehydrogenase/fumarate reductase flavoprotein, catalytic domain"/>
    <property type="match status" value="1"/>
</dbReference>
<evidence type="ECO:0000256" key="18">
    <source>
        <dbReference type="ARBA" id="ARBA00023235"/>
    </source>
</evidence>
<evidence type="ECO:0000256" key="29">
    <source>
        <dbReference type="SAM" id="MobiDB-lite"/>
    </source>
</evidence>
<feature type="compositionally biased region" description="Basic and acidic residues" evidence="29">
    <location>
        <begin position="206"/>
        <end position="220"/>
    </location>
</feature>
<evidence type="ECO:0000256" key="5">
    <source>
        <dbReference type="ARBA" id="ARBA00008040"/>
    </source>
</evidence>
<feature type="compositionally biased region" description="Basic and acidic residues" evidence="29">
    <location>
        <begin position="177"/>
        <end position="190"/>
    </location>
</feature>
<gene>
    <name evidence="31" type="ORF">A1Q2_03870</name>
</gene>
<dbReference type="SMART" id="SM00435">
    <property type="entry name" value="TOPEUc"/>
    <property type="match status" value="1"/>
</dbReference>
<dbReference type="STRING" id="1220162.K1VQV2"/>
<dbReference type="EC" id="1.3.5.1" evidence="26"/>
<evidence type="ECO:0000256" key="13">
    <source>
        <dbReference type="ARBA" id="ARBA00023002"/>
    </source>
</evidence>
<accession>K1VQV2</accession>
<dbReference type="CDD" id="cd00660">
    <property type="entry name" value="Topoisomer_IB_N"/>
    <property type="match status" value="1"/>
</dbReference>
<evidence type="ECO:0000256" key="27">
    <source>
        <dbReference type="RuleBase" id="RU365101"/>
    </source>
</evidence>
<evidence type="ECO:0000256" key="20">
    <source>
        <dbReference type="ARBA" id="ARBA00059077"/>
    </source>
</evidence>
<evidence type="ECO:0000256" key="28">
    <source>
        <dbReference type="SAM" id="Coils"/>
    </source>
</evidence>
<feature type="compositionally biased region" description="Acidic residues" evidence="29">
    <location>
        <begin position="82"/>
        <end position="93"/>
    </location>
</feature>
<evidence type="ECO:0000256" key="19">
    <source>
        <dbReference type="ARBA" id="ARBA00049220"/>
    </source>
</evidence>
<dbReference type="PROSITE" id="PS52038">
    <property type="entry name" value="TOPO_IB_2"/>
    <property type="match status" value="1"/>
</dbReference>
<comment type="function">
    <text evidence="20 26">Flavoprotein (FP) subunit of succinate dehydrogenase (SDH) that is involved in complex II of the mitochondrial electron transport chain and is responsible for transferring electrons from succinate to ubiquinone (coenzyme Q).</text>
</comment>
<comment type="cofactor">
    <cofactor evidence="23">
        <name>FAD</name>
        <dbReference type="ChEBI" id="CHEBI:57692"/>
    </cofactor>
    <text evidence="23">Flavinylated by SdhE, about 5% flavinylation occurs in the absence of SdhE.</text>
</comment>
<dbReference type="InterPro" id="IPR014711">
    <property type="entry name" value="TopoI_cat_a-hlx-sub_euk"/>
</dbReference>
<dbReference type="CDD" id="cd00659">
    <property type="entry name" value="Topo_IB_C"/>
    <property type="match status" value="1"/>
</dbReference>
<evidence type="ECO:0000256" key="17">
    <source>
        <dbReference type="ARBA" id="ARBA00023136"/>
    </source>
</evidence>
<dbReference type="InterPro" id="IPR014727">
    <property type="entry name" value="TopoI_cat_a/b-sub_euk"/>
</dbReference>
<evidence type="ECO:0000256" key="6">
    <source>
        <dbReference type="ARBA" id="ARBA00022448"/>
    </source>
</evidence>
<evidence type="ECO:0000256" key="26">
    <source>
        <dbReference type="RuleBase" id="RU362051"/>
    </source>
</evidence>
<dbReference type="FunFam" id="4.10.80.40:FF:000002">
    <property type="entry name" value="Succinate dehydrogenase [ubiquinone] flavoprotein subunit, mitochondrial"/>
    <property type="match status" value="1"/>
</dbReference>
<dbReference type="GO" id="GO:0008177">
    <property type="term" value="F:succinate dehydrogenase (quinone) activity"/>
    <property type="evidence" value="ECO:0007669"/>
    <property type="project" value="UniProtKB-EC"/>
</dbReference>
<dbReference type="InParanoid" id="K1VQV2"/>
<dbReference type="eggNOG" id="KOG2403">
    <property type="taxonomic scope" value="Eukaryota"/>
</dbReference>
<dbReference type="GO" id="GO:0003917">
    <property type="term" value="F:DNA topoisomerase type I (single strand cut, ATP-independent) activity"/>
    <property type="evidence" value="ECO:0007669"/>
    <property type="project" value="UniProtKB-UniRule"/>
</dbReference>
<dbReference type="PANTHER" id="PTHR11632:SF51">
    <property type="entry name" value="SUCCINATE DEHYDROGENASE [UBIQUINONE] FLAVOPROTEIN SUBUNIT, MITOCHONDRIAL"/>
    <property type="match status" value="1"/>
</dbReference>
<evidence type="ECO:0000256" key="11">
    <source>
        <dbReference type="ARBA" id="ARBA00022946"/>
    </source>
</evidence>
<dbReference type="Gene3D" id="3.50.50.60">
    <property type="entry name" value="FAD/NAD(P)-binding domain"/>
    <property type="match status" value="1"/>
</dbReference>
<dbReference type="GO" id="GO:0006099">
    <property type="term" value="P:tricarboxylic acid cycle"/>
    <property type="evidence" value="ECO:0007669"/>
    <property type="project" value="UniProtKB-UniPathway"/>
</dbReference>
<feature type="region of interest" description="Disordered" evidence="29">
    <location>
        <begin position="387"/>
        <end position="407"/>
    </location>
</feature>
<dbReference type="InterPro" id="IPR003953">
    <property type="entry name" value="FAD-dep_OxRdtase_2_FAD-bd"/>
</dbReference>
<comment type="similarity">
    <text evidence="4 25 27">Belongs to the type IB topoisomerase family.</text>
</comment>
<dbReference type="FunFam" id="2.170.11.10:FF:000001">
    <property type="entry name" value="DNA topoisomerase I"/>
    <property type="match status" value="1"/>
</dbReference>
<dbReference type="GO" id="GO:0005634">
    <property type="term" value="C:nucleus"/>
    <property type="evidence" value="ECO:0007669"/>
    <property type="project" value="UniProtKB-ARBA"/>
</dbReference>
<evidence type="ECO:0000313" key="32">
    <source>
        <dbReference type="Proteomes" id="UP000006757"/>
    </source>
</evidence>
<feature type="binding site" evidence="22">
    <location>
        <position position="1307"/>
    </location>
    <ligand>
        <name>substrate</name>
    </ligand>
</feature>
<dbReference type="InterPro" id="IPR014006">
    <property type="entry name" value="Succ_Dhase_FrdA_Gneg"/>
</dbReference>
<dbReference type="PRINTS" id="PR00416">
    <property type="entry name" value="EUTPISMRASEI"/>
</dbReference>
<evidence type="ECO:0000256" key="25">
    <source>
        <dbReference type="PROSITE-ProRule" id="PRU01382"/>
    </source>
</evidence>
<dbReference type="EC" id="5.6.2.1" evidence="27"/>
<evidence type="ECO:0000256" key="23">
    <source>
        <dbReference type="PIRSR" id="PIRSR611281-3"/>
    </source>
</evidence>
<organism evidence="31 32">
    <name type="scientific">Trichosporon asahii var. asahii (strain CBS 8904)</name>
    <name type="common">Yeast</name>
    <dbReference type="NCBI Taxonomy" id="1220162"/>
    <lineage>
        <taxon>Eukaryota</taxon>
        <taxon>Fungi</taxon>
        <taxon>Dikarya</taxon>
        <taxon>Basidiomycota</taxon>
        <taxon>Agaricomycotina</taxon>
        <taxon>Tremellomycetes</taxon>
        <taxon>Trichosporonales</taxon>
        <taxon>Trichosporonaceae</taxon>
        <taxon>Trichosporon</taxon>
    </lineage>
</organism>
<dbReference type="FunFam" id="3.50.50.60:FF:000482">
    <property type="entry name" value="Succinate dehydrogenase complex, subunit A, flavoprotein (Fp)"/>
    <property type="match status" value="1"/>
</dbReference>
<comment type="similarity">
    <text evidence="5 26">Belongs to the FAD-dependent oxidoreductase 2 family. FRD/SDH subfamily.</text>
</comment>
<dbReference type="InterPro" id="IPR037099">
    <property type="entry name" value="Fum_R/Succ_DH_flav-like_C_sf"/>
</dbReference>
<name>K1VQV2_TRIAC</name>
<evidence type="ECO:0000256" key="8">
    <source>
        <dbReference type="ARBA" id="ARBA00022630"/>
    </source>
</evidence>
<feature type="binding site" evidence="23">
    <location>
        <begin position="968"/>
        <end position="973"/>
    </location>
    <ligand>
        <name>FAD</name>
        <dbReference type="ChEBI" id="CHEBI:57692"/>
    </ligand>
</feature>
<comment type="catalytic activity">
    <reaction evidence="19 26">
        <text>a quinone + succinate = fumarate + a quinol</text>
        <dbReference type="Rhea" id="RHEA:40523"/>
        <dbReference type="ChEBI" id="CHEBI:24646"/>
        <dbReference type="ChEBI" id="CHEBI:29806"/>
        <dbReference type="ChEBI" id="CHEBI:30031"/>
        <dbReference type="ChEBI" id="CHEBI:132124"/>
        <dbReference type="EC" id="1.3.5.1"/>
    </reaction>
</comment>
<dbReference type="GO" id="GO:0050660">
    <property type="term" value="F:flavin adenine dinucleotide binding"/>
    <property type="evidence" value="ECO:0007669"/>
    <property type="project" value="InterPro"/>
</dbReference>
<dbReference type="FunFam" id="1.10.10.41:FF:000001">
    <property type="entry name" value="DNA topoisomerase I"/>
    <property type="match status" value="1"/>
</dbReference>
<evidence type="ECO:0000256" key="12">
    <source>
        <dbReference type="ARBA" id="ARBA00022982"/>
    </source>
</evidence>
<evidence type="ECO:0000256" key="24">
    <source>
        <dbReference type="PIRSR" id="PIRSR611281-4"/>
    </source>
</evidence>
<dbReference type="GO" id="GO:0009055">
    <property type="term" value="F:electron transfer activity"/>
    <property type="evidence" value="ECO:0007669"/>
    <property type="project" value="TreeGrafter"/>
</dbReference>
<dbReference type="GO" id="GO:0006265">
    <property type="term" value="P:DNA topological change"/>
    <property type="evidence" value="ECO:0007669"/>
    <property type="project" value="UniProtKB-UniRule"/>
</dbReference>
<dbReference type="GO" id="GO:0005694">
    <property type="term" value="C:chromosome"/>
    <property type="evidence" value="ECO:0007669"/>
    <property type="project" value="InterPro"/>
</dbReference>
<dbReference type="Gene3D" id="3.90.15.10">
    <property type="entry name" value="Topoisomerase I, Chain A, domain 3"/>
    <property type="match status" value="1"/>
</dbReference>
<feature type="compositionally biased region" description="Basic residues" evidence="29">
    <location>
        <begin position="64"/>
        <end position="78"/>
    </location>
</feature>
<feature type="active site" description="O-(3'-phospho-DNA)-tyrosine intermediate" evidence="25">
    <location>
        <position position="828"/>
    </location>
</feature>
<evidence type="ECO:0000256" key="9">
    <source>
        <dbReference type="ARBA" id="ARBA00022792"/>
    </source>
</evidence>
<keyword evidence="15 25" id="KW-0238">DNA-binding</keyword>
<keyword evidence="14 25" id="KW-0799">Topoisomerase</keyword>
<evidence type="ECO:0000259" key="30">
    <source>
        <dbReference type="SMART" id="SM00435"/>
    </source>
</evidence>
<keyword evidence="7 26" id="KW-0816">Tricarboxylic acid cycle</keyword>
<dbReference type="Proteomes" id="UP000006757">
    <property type="component" value="Unassembled WGS sequence"/>
</dbReference>
<dbReference type="NCBIfam" id="TIGR01816">
    <property type="entry name" value="sdhA_forward"/>
    <property type="match status" value="1"/>
</dbReference>
<keyword evidence="32" id="KW-1185">Reference proteome</keyword>
<dbReference type="SUPFAM" id="SSF56349">
    <property type="entry name" value="DNA breaking-rejoining enzymes"/>
    <property type="match status" value="1"/>
</dbReference>
<evidence type="ECO:0000256" key="16">
    <source>
        <dbReference type="ARBA" id="ARBA00023128"/>
    </source>
</evidence>
<dbReference type="InterPro" id="IPR013034">
    <property type="entry name" value="DNA_topo_DNA_db_N_dom1"/>
</dbReference>
<feature type="compositionally biased region" description="Acidic residues" evidence="29">
    <location>
        <begin position="28"/>
        <end position="37"/>
    </location>
</feature>
<feature type="coiled-coil region" evidence="28">
    <location>
        <begin position="719"/>
        <end position="782"/>
    </location>
</feature>
<feature type="domain" description="DNA topoisomerase I eukaryotic-type" evidence="30">
    <location>
        <begin position="394"/>
        <end position="842"/>
    </location>
</feature>
<evidence type="ECO:0000256" key="2">
    <source>
        <dbReference type="ARBA" id="ARBA00004443"/>
    </source>
</evidence>
<dbReference type="eggNOG" id="KOG0981">
    <property type="taxonomic scope" value="Eukaryota"/>
</dbReference>
<dbReference type="SUPFAM" id="SSF51905">
    <property type="entry name" value="FAD/NAD(P)-binding domain"/>
    <property type="match status" value="1"/>
</dbReference>
<dbReference type="GO" id="GO:0006121">
    <property type="term" value="P:mitochondrial electron transport, succinate to ubiquinone"/>
    <property type="evidence" value="ECO:0007669"/>
    <property type="project" value="TreeGrafter"/>
</dbReference>
<dbReference type="OrthoDB" id="71672at2759"/>